<sequence length="69" mass="7231">MAAAGPLGRQGRGAARAQLAEALGLPAGQAADAACELIVAMGAIRGLDTALGLWTKRTLELRQDWEDEW</sequence>
<comment type="caution">
    <text evidence="1">The sequence shown here is derived from an EMBL/GenBank/DDBJ whole genome shotgun (WGS) entry which is preliminary data.</text>
</comment>
<reference evidence="1 2" key="1">
    <citation type="journal article" date="2019" name="Int. J. Syst. Evol. Microbiol.">
        <title>The Global Catalogue of Microorganisms (GCM) 10K type strain sequencing project: providing services to taxonomists for standard genome sequencing and annotation.</title>
        <authorList>
            <consortium name="The Broad Institute Genomics Platform"/>
            <consortium name="The Broad Institute Genome Sequencing Center for Infectious Disease"/>
            <person name="Wu L."/>
            <person name="Ma J."/>
        </authorList>
    </citation>
    <scope>NUCLEOTIDE SEQUENCE [LARGE SCALE GENOMIC DNA]</scope>
    <source>
        <strain evidence="1 2">JCM 3053</strain>
    </source>
</reference>
<dbReference type="EMBL" id="BAAART010000055">
    <property type="protein sequence ID" value="GAA2230378.1"/>
    <property type="molecule type" value="Genomic_DNA"/>
</dbReference>
<keyword evidence="2" id="KW-1185">Reference proteome</keyword>
<gene>
    <name evidence="1" type="ORF">GCM10010104_24670</name>
</gene>
<organism evidence="1 2">
    <name type="scientific">Streptomyces indiaensis</name>
    <dbReference type="NCBI Taxonomy" id="284033"/>
    <lineage>
        <taxon>Bacteria</taxon>
        <taxon>Bacillati</taxon>
        <taxon>Actinomycetota</taxon>
        <taxon>Actinomycetes</taxon>
        <taxon>Kitasatosporales</taxon>
        <taxon>Streptomycetaceae</taxon>
        <taxon>Streptomyces</taxon>
    </lineage>
</organism>
<protein>
    <submittedName>
        <fullName evidence="1">Uncharacterized protein</fullName>
    </submittedName>
</protein>
<evidence type="ECO:0000313" key="2">
    <source>
        <dbReference type="Proteomes" id="UP001501474"/>
    </source>
</evidence>
<dbReference type="Proteomes" id="UP001501474">
    <property type="component" value="Unassembled WGS sequence"/>
</dbReference>
<name>A0ABN3DG37_9ACTN</name>
<proteinExistence type="predicted"/>
<evidence type="ECO:0000313" key="1">
    <source>
        <dbReference type="EMBL" id="GAA2230378.1"/>
    </source>
</evidence>
<accession>A0ABN3DG37</accession>